<name>A0A238ZXJ5_9BACT</name>
<keyword evidence="2" id="KW-0694">RNA-binding</keyword>
<comment type="similarity">
    <text evidence="1 2">Belongs to the DTD family.</text>
</comment>
<dbReference type="PANTHER" id="PTHR10472:SF5">
    <property type="entry name" value="D-AMINOACYL-TRNA DEACYLASE 1"/>
    <property type="match status" value="1"/>
</dbReference>
<comment type="catalytic activity">
    <reaction evidence="2">
        <text>a D-aminoacyl-tRNA + H2O = a tRNA + a D-alpha-amino acid + H(+)</text>
        <dbReference type="Rhea" id="RHEA:13953"/>
        <dbReference type="Rhea" id="RHEA-COMP:10123"/>
        <dbReference type="Rhea" id="RHEA-COMP:10124"/>
        <dbReference type="ChEBI" id="CHEBI:15377"/>
        <dbReference type="ChEBI" id="CHEBI:15378"/>
        <dbReference type="ChEBI" id="CHEBI:59871"/>
        <dbReference type="ChEBI" id="CHEBI:78442"/>
        <dbReference type="ChEBI" id="CHEBI:79333"/>
        <dbReference type="EC" id="3.1.1.96"/>
    </reaction>
</comment>
<accession>A0A238ZXJ5</accession>
<sequence length="160" mass="17271">MRLLLQRVERAHVEVDARTVGEIGQGLLVLAGFGQSDGPDLPGGKIWRTLCDKVLDLRIFPDAEGKLNLSLRDTAATGLGGGLLLVSQFTLYADARRGRRPSFSNAAPPELARSLYDRLAADLSARCPGPFATGVFGAEMRLDFVNWGPVTILLDSADYD</sequence>
<reference evidence="3 4" key="1">
    <citation type="submission" date="2017-06" db="EMBL/GenBank/DDBJ databases">
        <authorList>
            <person name="Kim H.J."/>
            <person name="Triplett B.A."/>
        </authorList>
    </citation>
    <scope>NUCLEOTIDE SEQUENCE [LARGE SCALE GENOMIC DNA]</scope>
    <source>
        <strain evidence="3 4">DSM 13116</strain>
    </source>
</reference>
<dbReference type="Gene3D" id="3.50.80.10">
    <property type="entry name" value="D-tyrosyl-tRNA(Tyr) deacylase"/>
    <property type="match status" value="1"/>
</dbReference>
<evidence type="ECO:0000256" key="2">
    <source>
        <dbReference type="HAMAP-Rule" id="MF_00518"/>
    </source>
</evidence>
<keyword evidence="2" id="KW-0963">Cytoplasm</keyword>
<dbReference type="GO" id="GO:0106026">
    <property type="term" value="F:Gly-tRNA(Ala) deacylase activity"/>
    <property type="evidence" value="ECO:0007669"/>
    <property type="project" value="UniProtKB-UniRule"/>
</dbReference>
<comment type="function">
    <text evidence="2">An aminoacyl-tRNA editing enzyme that deacylates mischarged D-aminoacyl-tRNAs. Also deacylates mischarged glycyl-tRNA(Ala), protecting cells against glycine mischarging by AlaRS. Acts via tRNA-based rather than protein-based catalysis; rejects L-amino acids rather than detecting D-amino acids in the active site. By recycling D-aminoacyl-tRNA to D-amino acids and free tRNA molecules, this enzyme counteracts the toxicity associated with the formation of D-aminoacyl-tRNA entities in vivo and helps enforce protein L-homochirality.</text>
</comment>
<dbReference type="NCBIfam" id="TIGR00256">
    <property type="entry name" value="D-aminoacyl-tRNA deacylase"/>
    <property type="match status" value="1"/>
</dbReference>
<gene>
    <name evidence="2" type="primary">dtd</name>
    <name evidence="3" type="ORF">SAMN04488503_1693</name>
</gene>
<dbReference type="FunFam" id="3.50.80.10:FF:000001">
    <property type="entry name" value="D-aminoacyl-tRNA deacylase"/>
    <property type="match status" value="1"/>
</dbReference>
<dbReference type="OrthoDB" id="9801395at2"/>
<dbReference type="SUPFAM" id="SSF69500">
    <property type="entry name" value="DTD-like"/>
    <property type="match status" value="1"/>
</dbReference>
<dbReference type="Pfam" id="PF02580">
    <property type="entry name" value="Tyr_Deacylase"/>
    <property type="match status" value="1"/>
</dbReference>
<comment type="domain">
    <text evidence="2">A Gly-cisPro motif from one monomer fits into the active site of the other monomer to allow specific chiral rejection of L-amino acids.</text>
</comment>
<dbReference type="GO" id="GO:0051500">
    <property type="term" value="F:D-tyrosyl-tRNA(Tyr) deacylase activity"/>
    <property type="evidence" value="ECO:0007669"/>
    <property type="project" value="TreeGrafter"/>
</dbReference>
<dbReference type="EC" id="3.1.1.96" evidence="2"/>
<dbReference type="PANTHER" id="PTHR10472">
    <property type="entry name" value="D-TYROSYL-TRNA TYR DEACYLASE"/>
    <property type="match status" value="1"/>
</dbReference>
<keyword evidence="4" id="KW-1185">Reference proteome</keyword>
<dbReference type="GO" id="GO:0043908">
    <property type="term" value="F:Ser(Gly)-tRNA(Ala) hydrolase activity"/>
    <property type="evidence" value="ECO:0007669"/>
    <property type="project" value="UniProtKB-UniRule"/>
</dbReference>
<comment type="subunit">
    <text evidence="2">Homodimer.</text>
</comment>
<dbReference type="GO" id="GO:0000049">
    <property type="term" value="F:tRNA binding"/>
    <property type="evidence" value="ECO:0007669"/>
    <property type="project" value="UniProtKB-UniRule"/>
</dbReference>
<dbReference type="InterPro" id="IPR003732">
    <property type="entry name" value="Daa-tRNA_deacyls_DTD"/>
</dbReference>
<dbReference type="EC" id="3.1.1.-" evidence="2"/>
<proteinExistence type="inferred from homology"/>
<dbReference type="EMBL" id="FZOC01000003">
    <property type="protein sequence ID" value="SNR88156.1"/>
    <property type="molecule type" value="Genomic_DNA"/>
</dbReference>
<dbReference type="GO" id="GO:0019478">
    <property type="term" value="P:D-amino acid catabolic process"/>
    <property type="evidence" value="ECO:0007669"/>
    <property type="project" value="UniProtKB-UniRule"/>
</dbReference>
<protein>
    <recommendedName>
        <fullName evidence="2">D-aminoacyl-tRNA deacylase</fullName>
        <shortName evidence="2">DTD</shortName>
        <ecNumber evidence="2">3.1.1.96</ecNumber>
    </recommendedName>
    <alternativeName>
        <fullName evidence="2">Gly-tRNA(Ala) deacylase</fullName>
        <ecNumber evidence="2">3.1.1.-</ecNumber>
    </alternativeName>
</protein>
<evidence type="ECO:0000313" key="3">
    <source>
        <dbReference type="EMBL" id="SNR88156.1"/>
    </source>
</evidence>
<dbReference type="RefSeq" id="WP_089273688.1">
    <property type="nucleotide sequence ID" value="NZ_FZOC01000003.1"/>
</dbReference>
<keyword evidence="2" id="KW-0378">Hydrolase</keyword>
<comment type="subcellular location">
    <subcellularLocation>
        <location evidence="2">Cytoplasm</location>
    </subcellularLocation>
</comment>
<comment type="catalytic activity">
    <reaction evidence="2">
        <text>glycyl-tRNA(Ala) + H2O = tRNA(Ala) + glycine + H(+)</text>
        <dbReference type="Rhea" id="RHEA:53744"/>
        <dbReference type="Rhea" id="RHEA-COMP:9657"/>
        <dbReference type="Rhea" id="RHEA-COMP:13640"/>
        <dbReference type="ChEBI" id="CHEBI:15377"/>
        <dbReference type="ChEBI" id="CHEBI:15378"/>
        <dbReference type="ChEBI" id="CHEBI:57305"/>
        <dbReference type="ChEBI" id="CHEBI:78442"/>
        <dbReference type="ChEBI" id="CHEBI:78522"/>
    </reaction>
</comment>
<dbReference type="InterPro" id="IPR023509">
    <property type="entry name" value="DTD-like_sf"/>
</dbReference>
<organism evidence="3 4">
    <name type="scientific">Humidesulfovibrio mexicanus</name>
    <dbReference type="NCBI Taxonomy" id="147047"/>
    <lineage>
        <taxon>Bacteria</taxon>
        <taxon>Pseudomonadati</taxon>
        <taxon>Thermodesulfobacteriota</taxon>
        <taxon>Desulfovibrionia</taxon>
        <taxon>Desulfovibrionales</taxon>
        <taxon>Desulfovibrionaceae</taxon>
        <taxon>Humidesulfovibrio</taxon>
    </lineage>
</organism>
<dbReference type="Proteomes" id="UP000198324">
    <property type="component" value="Unassembled WGS sequence"/>
</dbReference>
<keyword evidence="2" id="KW-0820">tRNA-binding</keyword>
<evidence type="ECO:0000313" key="4">
    <source>
        <dbReference type="Proteomes" id="UP000198324"/>
    </source>
</evidence>
<dbReference type="GO" id="GO:0005737">
    <property type="term" value="C:cytoplasm"/>
    <property type="evidence" value="ECO:0007669"/>
    <property type="project" value="UniProtKB-SubCell"/>
</dbReference>
<dbReference type="AlphaFoldDB" id="A0A238ZXJ5"/>
<feature type="short sequence motif" description="Gly-cisPro motif, important for rejection of L-amino acids" evidence="2">
    <location>
        <begin position="148"/>
        <end position="149"/>
    </location>
</feature>
<evidence type="ECO:0000256" key="1">
    <source>
        <dbReference type="ARBA" id="ARBA00009673"/>
    </source>
</evidence>
<dbReference type="HAMAP" id="MF_00518">
    <property type="entry name" value="Deacylase_Dtd"/>
    <property type="match status" value="1"/>
</dbReference>